<organism evidence="2 3">
    <name type="scientific">Paenibacillus filicis</name>
    <dbReference type="NCBI Taxonomy" id="669464"/>
    <lineage>
        <taxon>Bacteria</taxon>
        <taxon>Bacillati</taxon>
        <taxon>Bacillota</taxon>
        <taxon>Bacilli</taxon>
        <taxon>Bacillales</taxon>
        <taxon>Paenibacillaceae</taxon>
        <taxon>Paenibacillus</taxon>
    </lineage>
</organism>
<evidence type="ECO:0000313" key="2">
    <source>
        <dbReference type="EMBL" id="MEK8126661.1"/>
    </source>
</evidence>
<proteinExistence type="predicted"/>
<dbReference type="SUPFAM" id="SSF55486">
    <property type="entry name" value="Metalloproteases ('zincins'), catalytic domain"/>
    <property type="match status" value="1"/>
</dbReference>
<sequence length="120" mass="13498">MTTVPENIADISGLKVALEATKQLPDANLTEFYQSWATIWRQKTRPELEQLLLTIDAHAPNKVRVNVVAANTDDFYSTFDVKEGDVCTLLQRTEFRFGNIFGSLLIRQGVMPESLHGMLS</sequence>
<dbReference type="InterPro" id="IPR024079">
    <property type="entry name" value="MetalloPept_cat_dom_sf"/>
</dbReference>
<dbReference type="EMBL" id="JBBPCC010000001">
    <property type="protein sequence ID" value="MEK8126661.1"/>
    <property type="molecule type" value="Genomic_DNA"/>
</dbReference>
<dbReference type="RefSeq" id="WP_341413715.1">
    <property type="nucleotide sequence ID" value="NZ_JBBPCC010000001.1"/>
</dbReference>
<evidence type="ECO:0000313" key="3">
    <source>
        <dbReference type="Proteomes" id="UP001469365"/>
    </source>
</evidence>
<accession>A0ABU9DEG7</accession>
<reference evidence="2 3" key="1">
    <citation type="submission" date="2024-04" db="EMBL/GenBank/DDBJ databases">
        <title>draft genome sequnece of Paenibacillus filicis.</title>
        <authorList>
            <person name="Kim D.-U."/>
        </authorList>
    </citation>
    <scope>NUCLEOTIDE SEQUENCE [LARGE SCALE GENOMIC DNA]</scope>
    <source>
        <strain evidence="2 3">KACC14197</strain>
    </source>
</reference>
<name>A0ABU9DEG7_9BACL</name>
<keyword evidence="2" id="KW-0378">Hydrolase</keyword>
<dbReference type="PROSITE" id="PS51885">
    <property type="entry name" value="NEPRILYSIN"/>
    <property type="match status" value="1"/>
</dbReference>
<dbReference type="InterPro" id="IPR018497">
    <property type="entry name" value="Peptidase_M13_C"/>
</dbReference>
<keyword evidence="3" id="KW-1185">Reference proteome</keyword>
<gene>
    <name evidence="2" type="ORF">WMW72_01935</name>
</gene>
<dbReference type="Gene3D" id="3.40.390.10">
    <property type="entry name" value="Collagenase (Catalytic Domain)"/>
    <property type="match status" value="1"/>
</dbReference>
<dbReference type="Pfam" id="PF01431">
    <property type="entry name" value="Peptidase_M13"/>
    <property type="match status" value="1"/>
</dbReference>
<dbReference type="GO" id="GO:0016787">
    <property type="term" value="F:hydrolase activity"/>
    <property type="evidence" value="ECO:0007669"/>
    <property type="project" value="UniProtKB-KW"/>
</dbReference>
<dbReference type="InterPro" id="IPR000718">
    <property type="entry name" value="Peptidase_M13"/>
</dbReference>
<feature type="domain" description="Peptidase M13 C-terminal" evidence="1">
    <location>
        <begin position="2"/>
        <end position="89"/>
    </location>
</feature>
<dbReference type="EC" id="3.4.24.-" evidence="2"/>
<dbReference type="Proteomes" id="UP001469365">
    <property type="component" value="Unassembled WGS sequence"/>
</dbReference>
<protein>
    <submittedName>
        <fullName evidence="2">M13-type metalloendopeptidase</fullName>
        <ecNumber evidence="2">3.4.24.-</ecNumber>
    </submittedName>
</protein>
<comment type="caution">
    <text evidence="2">The sequence shown here is derived from an EMBL/GenBank/DDBJ whole genome shotgun (WGS) entry which is preliminary data.</text>
</comment>
<evidence type="ECO:0000259" key="1">
    <source>
        <dbReference type="Pfam" id="PF01431"/>
    </source>
</evidence>